<feature type="compositionally biased region" description="Low complexity" evidence="2">
    <location>
        <begin position="111"/>
        <end position="139"/>
    </location>
</feature>
<feature type="domain" description="CCHC-type" evidence="3">
    <location>
        <begin position="87"/>
        <end position="100"/>
    </location>
</feature>
<keyword evidence="4" id="KW-1185">Reference proteome</keyword>
<dbReference type="GO" id="GO:0003676">
    <property type="term" value="F:nucleic acid binding"/>
    <property type="evidence" value="ECO:0007669"/>
    <property type="project" value="InterPro"/>
</dbReference>
<feature type="compositionally biased region" description="Polar residues" evidence="2">
    <location>
        <begin position="34"/>
        <end position="54"/>
    </location>
</feature>
<protein>
    <submittedName>
        <fullName evidence="5">Uncharacterized protein LOC120111479</fullName>
    </submittedName>
</protein>
<keyword evidence="1" id="KW-0862">Zinc</keyword>
<dbReference type="AlphaFoldDB" id="A0A8B9AKB4"/>
<feature type="region of interest" description="Disordered" evidence="2">
    <location>
        <begin position="111"/>
        <end position="146"/>
    </location>
</feature>
<name>A0A8B9AKB4_PHODC</name>
<dbReference type="Pfam" id="PF08284">
    <property type="entry name" value="RVP_2"/>
    <property type="match status" value="1"/>
</dbReference>
<evidence type="ECO:0000256" key="1">
    <source>
        <dbReference type="PROSITE-ProRule" id="PRU00047"/>
    </source>
</evidence>
<dbReference type="PROSITE" id="PS50158">
    <property type="entry name" value="ZF_CCHC"/>
    <property type="match status" value="1"/>
</dbReference>
<gene>
    <name evidence="5" type="primary">LOC120111479</name>
</gene>
<feature type="compositionally biased region" description="Basic and acidic residues" evidence="2">
    <location>
        <begin position="1"/>
        <end position="33"/>
    </location>
</feature>
<dbReference type="GeneID" id="120111479"/>
<evidence type="ECO:0000259" key="3">
    <source>
        <dbReference type="PROSITE" id="PS50158"/>
    </source>
</evidence>
<dbReference type="Proteomes" id="UP000228380">
    <property type="component" value="Chromosome 8"/>
</dbReference>
<evidence type="ECO:0000313" key="4">
    <source>
        <dbReference type="Proteomes" id="UP000228380"/>
    </source>
</evidence>
<reference evidence="4" key="1">
    <citation type="journal article" date="2019" name="Nat. Commun.">
        <title>Genome-wide association mapping of date palm fruit traits.</title>
        <authorList>
            <person name="Hazzouri K.M."/>
            <person name="Gros-Balthazard M."/>
            <person name="Flowers J.M."/>
            <person name="Copetti D."/>
            <person name="Lemansour A."/>
            <person name="Lebrun M."/>
            <person name="Masmoudi K."/>
            <person name="Ferrand S."/>
            <person name="Dhar M.I."/>
            <person name="Fresquez Z.A."/>
            <person name="Rosas U."/>
            <person name="Zhang J."/>
            <person name="Talag J."/>
            <person name="Lee S."/>
            <person name="Kudrna D."/>
            <person name="Powell R.F."/>
            <person name="Leitch I.J."/>
            <person name="Krueger R.R."/>
            <person name="Wing R.A."/>
            <person name="Amiri K.M.A."/>
            <person name="Purugganan M.D."/>
        </authorList>
    </citation>
    <scope>NUCLEOTIDE SEQUENCE [LARGE SCALE GENOMIC DNA]</scope>
    <source>
        <strain evidence="4">cv. Khalas</strain>
    </source>
</reference>
<dbReference type="OrthoDB" id="786726at2759"/>
<evidence type="ECO:0000256" key="2">
    <source>
        <dbReference type="SAM" id="MobiDB-lite"/>
    </source>
</evidence>
<sequence>MVDRAKNMKIVWKETQDSKDRIQNKRSRDDDTHSGQNSSRTAKPRNRSGQSKKQGSYGEIIQQEKPKCEACGGAYNTELCRRLSGACFKCGQQDHRIKKCLYNQQDSQLVQRPQTTRTQQVQASTAPAQSAQPSSPKQQKGGRPRAPDRIYALTQQDAQASNTVVSGTLPVASVYAYILFDSGATHSLCQRYLCENMTYLTCR</sequence>
<dbReference type="InterPro" id="IPR001878">
    <property type="entry name" value="Znf_CCHC"/>
</dbReference>
<keyword evidence="1" id="KW-0479">Metal-binding</keyword>
<accession>A0A8B9AKB4</accession>
<feature type="region of interest" description="Disordered" evidence="2">
    <location>
        <begin position="1"/>
        <end position="58"/>
    </location>
</feature>
<reference evidence="5" key="2">
    <citation type="submission" date="2025-08" db="UniProtKB">
        <authorList>
            <consortium name="RefSeq"/>
        </authorList>
    </citation>
    <scope>IDENTIFICATION</scope>
    <source>
        <tissue evidence="5">Young leaves</tissue>
    </source>
</reference>
<proteinExistence type="predicted"/>
<organism evidence="4 5">
    <name type="scientific">Phoenix dactylifera</name>
    <name type="common">Date palm</name>
    <dbReference type="NCBI Taxonomy" id="42345"/>
    <lineage>
        <taxon>Eukaryota</taxon>
        <taxon>Viridiplantae</taxon>
        <taxon>Streptophyta</taxon>
        <taxon>Embryophyta</taxon>
        <taxon>Tracheophyta</taxon>
        <taxon>Spermatophyta</taxon>
        <taxon>Magnoliopsida</taxon>
        <taxon>Liliopsida</taxon>
        <taxon>Arecaceae</taxon>
        <taxon>Coryphoideae</taxon>
        <taxon>Phoeniceae</taxon>
        <taxon>Phoenix</taxon>
    </lineage>
</organism>
<evidence type="ECO:0000313" key="5">
    <source>
        <dbReference type="RefSeq" id="XP_038984463.1"/>
    </source>
</evidence>
<dbReference type="KEGG" id="pda:120111479"/>
<dbReference type="GO" id="GO:0008270">
    <property type="term" value="F:zinc ion binding"/>
    <property type="evidence" value="ECO:0007669"/>
    <property type="project" value="UniProtKB-KW"/>
</dbReference>
<keyword evidence="1" id="KW-0863">Zinc-finger</keyword>
<dbReference type="RefSeq" id="XP_038984463.1">
    <property type="nucleotide sequence ID" value="XM_039128535.1"/>
</dbReference>